<dbReference type="SUPFAM" id="SSF56281">
    <property type="entry name" value="Metallo-hydrolase/oxidoreductase"/>
    <property type="match status" value="1"/>
</dbReference>
<feature type="transmembrane region" description="Helical" evidence="6">
    <location>
        <begin position="261"/>
        <end position="279"/>
    </location>
</feature>
<keyword evidence="4 6" id="KW-1133">Transmembrane helix</keyword>
<feature type="transmembrane region" description="Helical" evidence="6">
    <location>
        <begin position="7"/>
        <end position="37"/>
    </location>
</feature>
<dbReference type="InterPro" id="IPR052159">
    <property type="entry name" value="Competence_DNA_uptake"/>
</dbReference>
<comment type="caution">
    <text evidence="8">The sequence shown here is derived from an EMBL/GenBank/DDBJ whole genome shotgun (WGS) entry which is preliminary data.</text>
</comment>
<dbReference type="InterPro" id="IPR025405">
    <property type="entry name" value="DUF4131"/>
</dbReference>
<feature type="transmembrane region" description="Helical" evidence="6">
    <location>
        <begin position="43"/>
        <end position="61"/>
    </location>
</feature>
<evidence type="ECO:0000256" key="2">
    <source>
        <dbReference type="ARBA" id="ARBA00022475"/>
    </source>
</evidence>
<evidence type="ECO:0000256" key="4">
    <source>
        <dbReference type="ARBA" id="ARBA00022989"/>
    </source>
</evidence>
<dbReference type="PANTHER" id="PTHR30619">
    <property type="entry name" value="DNA INTERNALIZATION/COMPETENCE PROTEIN COMEC/REC2"/>
    <property type="match status" value="1"/>
</dbReference>
<dbReference type="Pfam" id="PF03772">
    <property type="entry name" value="Competence"/>
    <property type="match status" value="1"/>
</dbReference>
<dbReference type="CDD" id="cd07731">
    <property type="entry name" value="ComA-like_MBL-fold"/>
    <property type="match status" value="1"/>
</dbReference>
<dbReference type="NCBIfam" id="TIGR00360">
    <property type="entry name" value="ComEC_N-term"/>
    <property type="match status" value="1"/>
</dbReference>
<dbReference type="InterPro" id="IPR004797">
    <property type="entry name" value="Competence_ComEC/Rec2"/>
</dbReference>
<keyword evidence="5 6" id="KW-0472">Membrane</keyword>
<keyword evidence="2" id="KW-1003">Cell membrane</keyword>
<dbReference type="GO" id="GO:0005886">
    <property type="term" value="C:plasma membrane"/>
    <property type="evidence" value="ECO:0007669"/>
    <property type="project" value="UniProtKB-SubCell"/>
</dbReference>
<keyword evidence="9" id="KW-1185">Reference proteome</keyword>
<evidence type="ECO:0000256" key="1">
    <source>
        <dbReference type="ARBA" id="ARBA00004651"/>
    </source>
</evidence>
<dbReference type="NCBIfam" id="TIGR00361">
    <property type="entry name" value="ComEC_Rec2"/>
    <property type="match status" value="1"/>
</dbReference>
<feature type="transmembrane region" description="Helical" evidence="6">
    <location>
        <begin position="459"/>
        <end position="477"/>
    </location>
</feature>
<dbReference type="EMBL" id="MKIQ01000005">
    <property type="protein sequence ID" value="OFI47522.1"/>
    <property type="molecule type" value="Genomic_DNA"/>
</dbReference>
<dbReference type="InterPro" id="IPR035681">
    <property type="entry name" value="ComA-like_MBL"/>
</dbReference>
<dbReference type="GO" id="GO:0030420">
    <property type="term" value="P:establishment of competence for transformation"/>
    <property type="evidence" value="ECO:0007669"/>
    <property type="project" value="InterPro"/>
</dbReference>
<accession>A0A9Q5JHN9</accession>
<dbReference type="PANTHER" id="PTHR30619:SF1">
    <property type="entry name" value="RECOMBINATION PROTEIN 2"/>
    <property type="match status" value="1"/>
</dbReference>
<dbReference type="SMART" id="SM00849">
    <property type="entry name" value="Lactamase_B"/>
    <property type="match status" value="1"/>
</dbReference>
<evidence type="ECO:0000313" key="8">
    <source>
        <dbReference type="EMBL" id="OFI47522.1"/>
    </source>
</evidence>
<organism evidence="8 9">
    <name type="scientific">Floricoccus penangensis</name>
    <dbReference type="NCBI Taxonomy" id="1859475"/>
    <lineage>
        <taxon>Bacteria</taxon>
        <taxon>Bacillati</taxon>
        <taxon>Bacillota</taxon>
        <taxon>Bacilli</taxon>
        <taxon>Lactobacillales</taxon>
        <taxon>Streptococcaceae</taxon>
        <taxon>Floricoccus</taxon>
    </lineage>
</organism>
<evidence type="ECO:0000256" key="6">
    <source>
        <dbReference type="SAM" id="Phobius"/>
    </source>
</evidence>
<name>A0A9Q5JHN9_9LACT</name>
<keyword evidence="3 6" id="KW-0812">Transmembrane</keyword>
<dbReference type="Pfam" id="PF00753">
    <property type="entry name" value="Lactamase_B"/>
    <property type="match status" value="1"/>
</dbReference>
<feature type="transmembrane region" description="Helical" evidence="6">
    <location>
        <begin position="345"/>
        <end position="365"/>
    </location>
</feature>
<dbReference type="InterPro" id="IPR001279">
    <property type="entry name" value="Metallo-B-lactamas"/>
</dbReference>
<evidence type="ECO:0000256" key="3">
    <source>
        <dbReference type="ARBA" id="ARBA00022692"/>
    </source>
</evidence>
<dbReference type="InterPro" id="IPR004477">
    <property type="entry name" value="ComEC_N"/>
</dbReference>
<evidence type="ECO:0000256" key="5">
    <source>
        <dbReference type="ARBA" id="ARBA00023136"/>
    </source>
</evidence>
<dbReference type="RefSeq" id="WP_070787299.1">
    <property type="nucleotide sequence ID" value="NZ_MKIQ01000005.1"/>
</dbReference>
<feature type="transmembrane region" description="Helical" evidence="6">
    <location>
        <begin position="313"/>
        <end position="333"/>
    </location>
</feature>
<reference evidence="9" key="1">
    <citation type="submission" date="2016-09" db="EMBL/GenBank/DDBJ databases">
        <title>Draft genome sequence of a novel species of the family Streptococcaceae isolated from flowers.</title>
        <authorList>
            <person name="Chuah L.-O."/>
            <person name="Yap K.-P."/>
            <person name="Thong K.L."/>
            <person name="Liong M.T."/>
            <person name="Ahmad R."/>
            <person name="Rusul G."/>
        </authorList>
    </citation>
    <scope>NUCLEOTIDE SEQUENCE [LARGE SCALE GENOMIC DNA]</scope>
    <source>
        <strain evidence="9">HibF3</strain>
    </source>
</reference>
<gene>
    <name evidence="8" type="ORF">BG262_09350</name>
</gene>
<protein>
    <submittedName>
        <fullName evidence="8">DNA internalization-related competence protein ComEC/Rec2</fullName>
    </submittedName>
</protein>
<dbReference type="InterPro" id="IPR036866">
    <property type="entry name" value="RibonucZ/Hydroxyglut_hydro"/>
</dbReference>
<dbReference type="Proteomes" id="UP000177273">
    <property type="component" value="Unassembled WGS sequence"/>
</dbReference>
<feature type="domain" description="Metallo-beta-lactamase" evidence="7">
    <location>
        <begin position="487"/>
        <end position="694"/>
    </location>
</feature>
<dbReference type="OrthoDB" id="9761531at2"/>
<feature type="transmembrane region" description="Helical" evidence="6">
    <location>
        <begin position="436"/>
        <end position="453"/>
    </location>
</feature>
<feature type="transmembrane region" description="Helical" evidence="6">
    <location>
        <begin position="220"/>
        <end position="241"/>
    </location>
</feature>
<proteinExistence type="predicted"/>
<comment type="subcellular location">
    <subcellularLocation>
        <location evidence="1">Cell membrane</location>
        <topology evidence="1">Multi-pass membrane protein</topology>
    </subcellularLocation>
</comment>
<dbReference type="Pfam" id="PF13567">
    <property type="entry name" value="DUF4131"/>
    <property type="match status" value="1"/>
</dbReference>
<evidence type="ECO:0000259" key="7">
    <source>
        <dbReference type="SMART" id="SM00849"/>
    </source>
</evidence>
<dbReference type="Gene3D" id="3.60.15.10">
    <property type="entry name" value="Ribonuclease Z/Hydroxyacylglutathione hydrolase-like"/>
    <property type="match status" value="1"/>
</dbReference>
<sequence length="740" mass="85774">MKVNKIYLVYILTLIYFLAFSFNMLLFGIFLFSIILFIKNFGFKYIFILIFFGIYFSFINYQESKHFENAPGEVTHLKPSIDSFQINGDSLSFKAKNEGENYQVFYKLKTKEEQEYFKNLSENVLLEVEATTDIAEGQRNENGFDYQKYLKTQNIYIVVNVNQIYKIKSLKTYNPFDILKSQRRKCINYINNEIPKPMNNYMSGLLFGNITKDFSEMRDIYSSLGIVHLFSLSGMHVNFFIESLRKLLLRLGFRTDQTNKFIVPLSFIYGGLTGFSISVNRSLFQKNLSNFGIKGIDNFSITVMTFMLIKPKFLLTVGGVLSFFFSFVIYILANKFKIKNPFLANFFQSFLLSTTVLPILIYYFYQFQPFSIFLTTVFNILFTYLILPTLLIIFITSLLTGYNFEIFNFIFIVLERIIVFANGIFKNPIVLGKPSLFILIIMLLLLFLLFDYFPRKNTIYIIPAFFLLLLLNKWDLYGQISMIDVGQGDSIFLQDKFDRKNVLIDVGGRLDINSTEKWRERISNSNASRTVIPYIKSRGVGRIDILVLTHAHEDHMGDLLEVSKEFKIKEIWITEGALNSKSLVEKLKKTNTNVKLVHPGDKINIFNSYLEVISSLKKGDGGNNDSIVLYGNLLNKQFLFTGDLEEEGEREIVNEYSKLPVDVLKVGHHGSSTSSSKEFIELIKPKYALISCGTNNRYKHPNKETLEIFEKNNVEVFRTDLDGQIILKNKKRQLNIKVIK</sequence>
<evidence type="ECO:0000313" key="9">
    <source>
        <dbReference type="Proteomes" id="UP000177273"/>
    </source>
</evidence>
<feature type="transmembrane region" description="Helical" evidence="6">
    <location>
        <begin position="377"/>
        <end position="400"/>
    </location>
</feature>
<dbReference type="AlphaFoldDB" id="A0A9Q5JHN9"/>